<dbReference type="GO" id="GO:1904680">
    <property type="term" value="F:peptide transmembrane transporter activity"/>
    <property type="evidence" value="ECO:0007669"/>
    <property type="project" value="TreeGrafter"/>
</dbReference>
<evidence type="ECO:0000259" key="5">
    <source>
        <dbReference type="Pfam" id="PF00496"/>
    </source>
</evidence>
<dbReference type="Pfam" id="PF00496">
    <property type="entry name" value="SBP_bac_5"/>
    <property type="match status" value="1"/>
</dbReference>
<reference evidence="6" key="1">
    <citation type="submission" date="2019-08" db="EMBL/GenBank/DDBJ databases">
        <authorList>
            <person name="Kucharzyk K."/>
            <person name="Murdoch R.W."/>
            <person name="Higgins S."/>
            <person name="Loffler F."/>
        </authorList>
    </citation>
    <scope>NUCLEOTIDE SEQUENCE</scope>
</reference>
<accession>A0A645HD71</accession>
<dbReference type="PANTHER" id="PTHR30290">
    <property type="entry name" value="PERIPLASMIC BINDING COMPONENT OF ABC TRANSPORTER"/>
    <property type="match status" value="1"/>
</dbReference>
<dbReference type="AlphaFoldDB" id="A0A645HD71"/>
<dbReference type="GO" id="GO:0030313">
    <property type="term" value="C:cell envelope"/>
    <property type="evidence" value="ECO:0007669"/>
    <property type="project" value="UniProtKB-SubCell"/>
</dbReference>
<dbReference type="PANTHER" id="PTHR30290:SF10">
    <property type="entry name" value="PERIPLASMIC OLIGOPEPTIDE-BINDING PROTEIN-RELATED"/>
    <property type="match status" value="1"/>
</dbReference>
<keyword evidence="4" id="KW-0732">Signal</keyword>
<evidence type="ECO:0000256" key="4">
    <source>
        <dbReference type="ARBA" id="ARBA00022729"/>
    </source>
</evidence>
<comment type="similarity">
    <text evidence="2">Belongs to the bacterial solute-binding protein 5 family.</text>
</comment>
<comment type="caution">
    <text evidence="6">The sequence shown here is derived from an EMBL/GenBank/DDBJ whole genome shotgun (WGS) entry which is preliminary data.</text>
</comment>
<name>A0A645HD71_9ZZZZ</name>
<evidence type="ECO:0000313" key="6">
    <source>
        <dbReference type="EMBL" id="MPN36971.1"/>
    </source>
</evidence>
<comment type="subcellular location">
    <subcellularLocation>
        <location evidence="1">Cell envelope</location>
    </subcellularLocation>
</comment>
<proteinExistence type="inferred from homology"/>
<dbReference type="InterPro" id="IPR000914">
    <property type="entry name" value="SBP_5_dom"/>
</dbReference>
<sequence length="213" mass="23687">MDAGNGTIANTLAGKKCFGYTEQGPYDYDVAKAKSLMEESGHKDGAGIPEIQIVSPPHRKTGGEALQSMWNEIGLKSRVDVQEATTYLSEIKKGNFGTSIISQTVCLDVGGTIENFSDPSKGASMTRWYDQQVWDWLQQANASTENATRMEYFTKAFTAIHDAVPMIYLFYDTKIYVHRANLVLGSTYVDPPALRFFECYWLPEGQRAPESNA</sequence>
<protein>
    <submittedName>
        <fullName evidence="6">Periplasmic dipeptide transport protein</fullName>
    </submittedName>
</protein>
<dbReference type="SUPFAM" id="SSF53850">
    <property type="entry name" value="Periplasmic binding protein-like II"/>
    <property type="match status" value="1"/>
</dbReference>
<evidence type="ECO:0000256" key="3">
    <source>
        <dbReference type="ARBA" id="ARBA00022448"/>
    </source>
</evidence>
<dbReference type="Gene3D" id="3.10.105.10">
    <property type="entry name" value="Dipeptide-binding Protein, Domain 3"/>
    <property type="match status" value="1"/>
</dbReference>
<keyword evidence="3" id="KW-0813">Transport</keyword>
<evidence type="ECO:0000256" key="2">
    <source>
        <dbReference type="ARBA" id="ARBA00005695"/>
    </source>
</evidence>
<dbReference type="InterPro" id="IPR039424">
    <property type="entry name" value="SBP_5"/>
</dbReference>
<feature type="domain" description="Solute-binding protein family 5" evidence="5">
    <location>
        <begin position="4"/>
        <end position="101"/>
    </location>
</feature>
<evidence type="ECO:0000256" key="1">
    <source>
        <dbReference type="ARBA" id="ARBA00004196"/>
    </source>
</evidence>
<gene>
    <name evidence="6" type="primary">dppA_25</name>
    <name evidence="6" type="ORF">SDC9_184483</name>
</gene>
<dbReference type="GO" id="GO:0015833">
    <property type="term" value="P:peptide transport"/>
    <property type="evidence" value="ECO:0007669"/>
    <property type="project" value="TreeGrafter"/>
</dbReference>
<dbReference type="EMBL" id="VSSQ01091403">
    <property type="protein sequence ID" value="MPN36971.1"/>
    <property type="molecule type" value="Genomic_DNA"/>
</dbReference>
<organism evidence="6">
    <name type="scientific">bioreactor metagenome</name>
    <dbReference type="NCBI Taxonomy" id="1076179"/>
    <lineage>
        <taxon>unclassified sequences</taxon>
        <taxon>metagenomes</taxon>
        <taxon>ecological metagenomes</taxon>
    </lineage>
</organism>